<dbReference type="EMBL" id="CP051627">
    <property type="protein sequence ID" value="UPT23661.1"/>
    <property type="molecule type" value="Genomic_DNA"/>
</dbReference>
<gene>
    <name evidence="1" type="ORF">FOF52_20515</name>
</gene>
<reference evidence="1 2" key="1">
    <citation type="submission" date="2020-04" db="EMBL/GenBank/DDBJ databases">
        <title>Thermobifida alba genome sequencing and assembly.</title>
        <authorList>
            <person name="Luzics S."/>
            <person name="Horvath B."/>
            <person name="Nagy I."/>
            <person name="Toth A."/>
            <person name="Nagy I."/>
            <person name="Kukolya J."/>
        </authorList>
    </citation>
    <scope>NUCLEOTIDE SEQUENCE [LARGE SCALE GENOMIC DNA]</scope>
    <source>
        <strain evidence="1 2">DSM 43795</strain>
    </source>
</reference>
<name>A0ABY4L9V7_THEAE</name>
<dbReference type="Proteomes" id="UP000832041">
    <property type="component" value="Chromosome"/>
</dbReference>
<accession>A0ABY4L9V7</accession>
<dbReference type="SUPFAM" id="SSF53448">
    <property type="entry name" value="Nucleotide-diphospho-sugar transferases"/>
    <property type="match status" value="1"/>
</dbReference>
<evidence type="ECO:0008006" key="3">
    <source>
        <dbReference type="Google" id="ProtNLM"/>
    </source>
</evidence>
<proteinExistence type="predicted"/>
<keyword evidence="2" id="KW-1185">Reference proteome</keyword>
<organism evidence="1 2">
    <name type="scientific">Thermobifida alba</name>
    <name type="common">Thermomonospora alba</name>
    <dbReference type="NCBI Taxonomy" id="53522"/>
    <lineage>
        <taxon>Bacteria</taxon>
        <taxon>Bacillati</taxon>
        <taxon>Actinomycetota</taxon>
        <taxon>Actinomycetes</taxon>
        <taxon>Streptosporangiales</taxon>
        <taxon>Nocardiopsidaceae</taxon>
        <taxon>Thermobifida</taxon>
    </lineage>
</organism>
<protein>
    <recommendedName>
        <fullName evidence="3">MobA-like NTP transferase domain-containing protein</fullName>
    </recommendedName>
</protein>
<dbReference type="RefSeq" id="WP_248593955.1">
    <property type="nucleotide sequence ID" value="NZ_BAABEB010000011.1"/>
</dbReference>
<dbReference type="InterPro" id="IPR029044">
    <property type="entry name" value="Nucleotide-diphossugar_trans"/>
</dbReference>
<dbReference type="Gene3D" id="3.90.550.10">
    <property type="entry name" value="Spore Coat Polysaccharide Biosynthesis Protein SpsA, Chain A"/>
    <property type="match status" value="1"/>
</dbReference>
<sequence>MTVVVVTAEPSPACPPEVDPVEFRLAMAEDVYETAAEVRLSGTALACCGDAGFTARAAEFTWPDTPVFAVRAADPLRDACAVLTDSGVDQAVFLAADAPDLPPLLVGALFRALGSAEAALCPARGGGLVALAVRLPLPGWLAPATLDHPDAVRELAAACPDGRALATAPGWHRIRSPEDLAALDPGLEGWEATRALLAPAASTGRPHGRESGGG</sequence>
<evidence type="ECO:0000313" key="2">
    <source>
        <dbReference type="Proteomes" id="UP000832041"/>
    </source>
</evidence>
<evidence type="ECO:0000313" key="1">
    <source>
        <dbReference type="EMBL" id="UPT23661.1"/>
    </source>
</evidence>